<evidence type="ECO:0000256" key="1">
    <source>
        <dbReference type="SAM" id="MobiDB-lite"/>
    </source>
</evidence>
<evidence type="ECO:0000313" key="3">
    <source>
        <dbReference type="Proteomes" id="UP001476247"/>
    </source>
</evidence>
<accession>A0ABP9YEK3</accession>
<feature type="compositionally biased region" description="Basic residues" evidence="1">
    <location>
        <begin position="646"/>
        <end position="666"/>
    </location>
</feature>
<proteinExistence type="predicted"/>
<dbReference type="Proteomes" id="UP001476247">
    <property type="component" value="Unassembled WGS sequence"/>
</dbReference>
<evidence type="ECO:0000313" key="2">
    <source>
        <dbReference type="EMBL" id="GAA5805381.1"/>
    </source>
</evidence>
<name>A0ABP9YEK3_9FUNG</name>
<sequence length="666" mass="76730">MSEVATISADPLHQLVDHGFPLYRFREKSRTIKVLEETPVISRNNDYKPTPFTTKNHISVADITRQVRDLGQELIKPLTNIVWQDMHDMRGLEELDPLKGNSLIVTDDSVDTEIAIFSAGPSSSNLGIAIISTDKVTIIETIGLEYPIRQIQLSPLSTAHTKIILIRTTSSIHLIHLDQDRKIIPKHRLFLPDFSDIHRKVDYSMPIHAEPSPFYNDQYLFTTNNGYTALMDASNNKVLFEDLDPISKDTPYKSRWRSCGFGKTPFTIYTVTPDCLKEFVIRHDNITSKILAIPNERIVAFQTTQHSLYCFATTTSIAVMDRMYPERPLVTWLHRMRDGPPTDILINRLLDDKCKRDGSIRVNYIELASDQHHTTFTGHPITVVSQSESFDQLMKDLRRDLLPEREPRKCASEAVTIKVHGIREYLESIQPGSQPLEDAFKREIAEKVQDLKSTCTFRDLFEDDEYQEYKLQDLNDFLDQMELHEEIERGRQIDTFGIYHHGQPTDLELHQRLKQAHEKEIHLASVTIRPLRADDTKFRYLDTSTYNFQSTITSKLFADLWSVNDTRYDQLEFPNYTPTRLLQPEVFPSVNIYNKLDSPEPFLSVPEIPMSVPVTTTTKTKRKQEEQKHDFANISTQPLPGVFGSRTKKPTTKKPVKKKPKTSGFK</sequence>
<reference evidence="2 3" key="1">
    <citation type="submission" date="2024-04" db="EMBL/GenBank/DDBJ databases">
        <title>genome sequences of Mucor flavus KT1a and Helicostylum pulchrum KT1b strains isolation_sourced from the surface of a dry-aged beef.</title>
        <authorList>
            <person name="Toyotome T."/>
            <person name="Hosono M."/>
            <person name="Torimaru M."/>
            <person name="Fukuda K."/>
            <person name="Mikami N."/>
        </authorList>
    </citation>
    <scope>NUCLEOTIDE SEQUENCE [LARGE SCALE GENOMIC DNA]</scope>
    <source>
        <strain evidence="2 3">KT1b</strain>
    </source>
</reference>
<protein>
    <submittedName>
        <fullName evidence="2">Uncharacterized protein</fullName>
    </submittedName>
</protein>
<dbReference type="EMBL" id="BAABUJ010000045">
    <property type="protein sequence ID" value="GAA5805381.1"/>
    <property type="molecule type" value="Genomic_DNA"/>
</dbReference>
<organism evidence="2 3">
    <name type="scientific">Helicostylum pulchrum</name>
    <dbReference type="NCBI Taxonomy" id="562976"/>
    <lineage>
        <taxon>Eukaryota</taxon>
        <taxon>Fungi</taxon>
        <taxon>Fungi incertae sedis</taxon>
        <taxon>Mucoromycota</taxon>
        <taxon>Mucoromycotina</taxon>
        <taxon>Mucoromycetes</taxon>
        <taxon>Mucorales</taxon>
        <taxon>Mucorineae</taxon>
        <taxon>Mucoraceae</taxon>
        <taxon>Helicostylum</taxon>
    </lineage>
</organism>
<gene>
    <name evidence="2" type="ORF">HPULCUR_010897</name>
</gene>
<feature type="region of interest" description="Disordered" evidence="1">
    <location>
        <begin position="618"/>
        <end position="666"/>
    </location>
</feature>
<comment type="caution">
    <text evidence="2">The sequence shown here is derived from an EMBL/GenBank/DDBJ whole genome shotgun (WGS) entry which is preliminary data.</text>
</comment>
<keyword evidence="3" id="KW-1185">Reference proteome</keyword>